<evidence type="ECO:0000313" key="2">
    <source>
        <dbReference type="Proteomes" id="UP000281549"/>
    </source>
</evidence>
<name>A0A4P9YD10_ROZAC</name>
<protein>
    <recommendedName>
        <fullName evidence="3">Sec1-like protein</fullName>
    </recommendedName>
</protein>
<accession>A0A4P9YD10</accession>
<sequence>MKFIIVTEKCLVRFQPFEDDLEIDESSKAILLCCSINENHKKWLEATGNISTITLVPSGLKESQSFVIASLELALKESVERIFDFPTIFPLFNAEYDMSIIQFLSFYLSSNYESINTYTIGSGSSNFVNKLQLNKYTTNNGKRCSLIIFDKNLSCDDATNHFLNYFVEKDYSTVDQKEGLSLLRKNVLEVLSENLEDFKPPKILGKVTLAQLTKFANCIPPESPLWFTQARVLELLRIVIKCLESSEQQHWTTLLGFEKILFASLAENAATSIEPVLDQLLNFISMSTTKTSGLPFEKLLCLIVYSYYLSPAHFIDSSRYKECEEKMALKLEAWYCVCYPEMQPENARQKIQNFFKKLRAGCRERYSQSSVIKPIVTPESGTPFYKSFFTSFMEKLTDQTLPDVPGVYQNESRIPNVLGSYISKIVKPNSSVTHPMAADVVYVVVLGGLTAWELKQSLPFVNEKIKIINLGYCTQNDLIHQLLN</sequence>
<dbReference type="InterPro" id="IPR036045">
    <property type="entry name" value="Sec1-like_sf"/>
</dbReference>
<dbReference type="AlphaFoldDB" id="A0A4P9YD10"/>
<organism evidence="1 2">
    <name type="scientific">Rozella allomycis (strain CSF55)</name>
    <dbReference type="NCBI Taxonomy" id="988480"/>
    <lineage>
        <taxon>Eukaryota</taxon>
        <taxon>Fungi</taxon>
        <taxon>Fungi incertae sedis</taxon>
        <taxon>Cryptomycota</taxon>
        <taxon>Cryptomycota incertae sedis</taxon>
        <taxon>Rozella</taxon>
    </lineage>
</organism>
<dbReference type="Proteomes" id="UP000281549">
    <property type="component" value="Unassembled WGS sequence"/>
</dbReference>
<evidence type="ECO:0000313" key="1">
    <source>
        <dbReference type="EMBL" id="RKP17068.1"/>
    </source>
</evidence>
<dbReference type="EMBL" id="ML006047">
    <property type="protein sequence ID" value="RKP17068.1"/>
    <property type="molecule type" value="Genomic_DNA"/>
</dbReference>
<evidence type="ECO:0008006" key="3">
    <source>
        <dbReference type="Google" id="ProtNLM"/>
    </source>
</evidence>
<reference evidence="2" key="1">
    <citation type="journal article" date="2018" name="Nat. Microbiol.">
        <title>Leveraging single-cell genomics to expand the fungal tree of life.</title>
        <authorList>
            <person name="Ahrendt S.R."/>
            <person name="Quandt C.A."/>
            <person name="Ciobanu D."/>
            <person name="Clum A."/>
            <person name="Salamov A."/>
            <person name="Andreopoulos B."/>
            <person name="Cheng J.F."/>
            <person name="Woyke T."/>
            <person name="Pelin A."/>
            <person name="Henrissat B."/>
            <person name="Reynolds N.K."/>
            <person name="Benny G.L."/>
            <person name="Smith M.E."/>
            <person name="James T.Y."/>
            <person name="Grigoriev I.V."/>
        </authorList>
    </citation>
    <scope>NUCLEOTIDE SEQUENCE [LARGE SCALE GENOMIC DNA]</scope>
    <source>
        <strain evidence="2">CSF55</strain>
    </source>
</reference>
<gene>
    <name evidence="1" type="ORF">ROZALSC1DRAFT_31088</name>
</gene>
<dbReference type="SUPFAM" id="SSF56815">
    <property type="entry name" value="Sec1/munc18-like (SM) proteins"/>
    <property type="match status" value="1"/>
</dbReference>
<proteinExistence type="predicted"/>